<evidence type="ECO:0000313" key="3">
    <source>
        <dbReference type="Proteomes" id="UP000253606"/>
    </source>
</evidence>
<keyword evidence="3" id="KW-1185">Reference proteome</keyword>
<gene>
    <name evidence="2" type="ORF">ACPOL_6389</name>
</gene>
<dbReference type="InterPro" id="IPR036271">
    <property type="entry name" value="Tet_transcr_reg_TetR-rel_C_sf"/>
</dbReference>
<evidence type="ECO:0000259" key="1">
    <source>
        <dbReference type="Pfam" id="PF17935"/>
    </source>
</evidence>
<sequence length="134" mass="15419">MMLEDLIKNLANLLAQIDSPGECIIIIISNIAVASTNMFLEDRKMHDLMALSFREKWASTEKYRSDLLKIVREVVIRGREIGEFERKTPLDETCEAIHYTMEPFYDPILVQQNPLELPEEAVAVAKLVRRSLTL</sequence>
<reference evidence="2 3" key="1">
    <citation type="journal article" date="2018" name="Front. Microbiol.">
        <title>Hydrolytic Capabilities as a Key to Environmental Success: Chitinolytic and Cellulolytic Acidobacteria From Acidic Sub-arctic Soils and Boreal Peatlands.</title>
        <authorList>
            <person name="Belova S.E."/>
            <person name="Ravin N.V."/>
            <person name="Pankratov T.A."/>
            <person name="Rakitin A.L."/>
            <person name="Ivanova A.A."/>
            <person name="Beletsky A.V."/>
            <person name="Mardanov A.V."/>
            <person name="Sinninghe Damste J.S."/>
            <person name="Dedysh S.N."/>
        </authorList>
    </citation>
    <scope>NUCLEOTIDE SEQUENCE [LARGE SCALE GENOMIC DNA]</scope>
    <source>
        <strain evidence="2 3">SBC82</strain>
    </source>
</reference>
<dbReference type="Pfam" id="PF17935">
    <property type="entry name" value="TetR_C_27"/>
    <property type="match status" value="1"/>
</dbReference>
<evidence type="ECO:0000313" key="2">
    <source>
        <dbReference type="EMBL" id="AXC15619.1"/>
    </source>
</evidence>
<proteinExistence type="predicted"/>
<dbReference type="Proteomes" id="UP000253606">
    <property type="component" value="Chromosome"/>
</dbReference>
<organism evidence="2 3">
    <name type="scientific">Acidisarcina polymorpha</name>
    <dbReference type="NCBI Taxonomy" id="2211140"/>
    <lineage>
        <taxon>Bacteria</taxon>
        <taxon>Pseudomonadati</taxon>
        <taxon>Acidobacteriota</taxon>
        <taxon>Terriglobia</taxon>
        <taxon>Terriglobales</taxon>
        <taxon>Acidobacteriaceae</taxon>
        <taxon>Acidisarcina</taxon>
    </lineage>
</organism>
<dbReference type="InterPro" id="IPR041478">
    <property type="entry name" value="TetR_C_27"/>
</dbReference>
<name>A0A2Z5G9D4_9BACT</name>
<dbReference type="AlphaFoldDB" id="A0A2Z5G9D4"/>
<accession>A0A2Z5G9D4</accession>
<dbReference type="KEGG" id="abas:ACPOL_6389"/>
<protein>
    <submittedName>
        <fullName evidence="2">Transcriptional regulator, TetR family</fullName>
    </submittedName>
</protein>
<dbReference type="Gene3D" id="1.10.357.10">
    <property type="entry name" value="Tetracycline Repressor, domain 2"/>
    <property type="match status" value="1"/>
</dbReference>
<dbReference type="EMBL" id="CP030840">
    <property type="protein sequence ID" value="AXC15619.1"/>
    <property type="molecule type" value="Genomic_DNA"/>
</dbReference>
<dbReference type="SUPFAM" id="SSF48498">
    <property type="entry name" value="Tetracyclin repressor-like, C-terminal domain"/>
    <property type="match status" value="1"/>
</dbReference>
<feature type="domain" description="Tetracyclin repressor-like C-terminal" evidence="1">
    <location>
        <begin position="31"/>
        <end position="113"/>
    </location>
</feature>